<evidence type="ECO:0000256" key="2">
    <source>
        <dbReference type="SAM" id="SignalP"/>
    </source>
</evidence>
<protein>
    <submittedName>
        <fullName evidence="3">Uncharacterized protein</fullName>
    </submittedName>
</protein>
<dbReference type="EMBL" id="LPWE01000012">
    <property type="protein sequence ID" value="ODR94713.1"/>
    <property type="molecule type" value="Genomic_DNA"/>
</dbReference>
<evidence type="ECO:0000313" key="3">
    <source>
        <dbReference type="EMBL" id="ODR94713.1"/>
    </source>
</evidence>
<feature type="transmembrane region" description="Helical" evidence="1">
    <location>
        <begin position="87"/>
        <end position="107"/>
    </location>
</feature>
<dbReference type="AlphaFoldDB" id="A0A1E3VMG5"/>
<evidence type="ECO:0000313" key="4">
    <source>
        <dbReference type="Proteomes" id="UP000094172"/>
    </source>
</evidence>
<dbReference type="Proteomes" id="UP000094172">
    <property type="component" value="Unassembled WGS sequence"/>
</dbReference>
<feature type="chain" id="PRO_5009138378" evidence="2">
    <location>
        <begin position="21"/>
        <end position="177"/>
    </location>
</feature>
<gene>
    <name evidence="3" type="ORF">AUC70_08905</name>
</gene>
<feature type="signal peptide" evidence="2">
    <location>
        <begin position="1"/>
        <end position="20"/>
    </location>
</feature>
<keyword evidence="2" id="KW-0732">Signal</keyword>
<keyword evidence="1" id="KW-0812">Transmembrane</keyword>
<sequence length="177" mass="18664">MKTLSYISLILFAAVSVVLAAARPSWVSDSNKFLEAFVGSDFLNILGVILAITLASIANIHLEFNKIEERYQAIGLDKSRDNLKKNAAWLIGLFCVGVLIVIVKPLVCGGEVAAAVANMSALGVLLWQILILISLNRLVFAIPPHIQQQGSGGVVATPPIKQQGSAASAASETSPGN</sequence>
<proteinExistence type="predicted"/>
<dbReference type="RefSeq" id="WP_069445068.1">
    <property type="nucleotide sequence ID" value="NZ_LPWE01000012.1"/>
</dbReference>
<feature type="transmembrane region" description="Helical" evidence="1">
    <location>
        <begin position="113"/>
        <end position="135"/>
    </location>
</feature>
<reference evidence="3 4" key="1">
    <citation type="journal article" date="2016" name="Environ. Microbiol.">
        <title>New Methyloceanibacter diversity from North Sea sediments includes methanotroph containing solely the soluble methane monooxygenase.</title>
        <authorList>
            <person name="Vekeman B."/>
            <person name="Kerckhof F.M."/>
            <person name="Cremers G."/>
            <person name="de Vos P."/>
            <person name="Vandamme P."/>
            <person name="Boon N."/>
            <person name="Op den Camp H.J."/>
            <person name="Heylen K."/>
        </authorList>
    </citation>
    <scope>NUCLEOTIDE SEQUENCE [LARGE SCALE GENOMIC DNA]</scope>
    <source>
        <strain evidence="3 4">R-67176</strain>
    </source>
</reference>
<feature type="transmembrane region" description="Helical" evidence="1">
    <location>
        <begin position="44"/>
        <end position="62"/>
    </location>
</feature>
<keyword evidence="1" id="KW-0472">Membrane</keyword>
<name>A0A1E3VMG5_9HYPH</name>
<keyword evidence="4" id="KW-1185">Reference proteome</keyword>
<evidence type="ECO:0000256" key="1">
    <source>
        <dbReference type="SAM" id="Phobius"/>
    </source>
</evidence>
<keyword evidence="1" id="KW-1133">Transmembrane helix</keyword>
<accession>A0A1E3VMG5</accession>
<comment type="caution">
    <text evidence="3">The sequence shown here is derived from an EMBL/GenBank/DDBJ whole genome shotgun (WGS) entry which is preliminary data.</text>
</comment>
<organism evidence="3 4">
    <name type="scientific">Methyloceanibacter stevinii</name>
    <dbReference type="NCBI Taxonomy" id="1774970"/>
    <lineage>
        <taxon>Bacteria</taxon>
        <taxon>Pseudomonadati</taxon>
        <taxon>Pseudomonadota</taxon>
        <taxon>Alphaproteobacteria</taxon>
        <taxon>Hyphomicrobiales</taxon>
        <taxon>Hyphomicrobiaceae</taxon>
        <taxon>Methyloceanibacter</taxon>
    </lineage>
</organism>
<dbReference type="STRING" id="1774970.AUC70_08905"/>